<dbReference type="SUPFAM" id="SSF55729">
    <property type="entry name" value="Acyl-CoA N-acyltransferases (Nat)"/>
    <property type="match status" value="1"/>
</dbReference>
<dbReference type="PROSITE" id="PS51186">
    <property type="entry name" value="GNAT"/>
    <property type="match status" value="1"/>
</dbReference>
<evidence type="ECO:0000259" key="1">
    <source>
        <dbReference type="PROSITE" id="PS51186"/>
    </source>
</evidence>
<dbReference type="Gene3D" id="3.40.630.30">
    <property type="match status" value="1"/>
</dbReference>
<name>A0A848IZA0_9BACT</name>
<dbReference type="Proteomes" id="UP000559010">
    <property type="component" value="Unassembled WGS sequence"/>
</dbReference>
<keyword evidence="2" id="KW-0808">Transferase</keyword>
<accession>A0A848IZA0</accession>
<evidence type="ECO:0000313" key="3">
    <source>
        <dbReference type="Proteomes" id="UP000559010"/>
    </source>
</evidence>
<keyword evidence="3" id="KW-1185">Reference proteome</keyword>
<dbReference type="PANTHER" id="PTHR43617:SF2">
    <property type="entry name" value="UPF0039 PROTEIN SLL0451"/>
    <property type="match status" value="1"/>
</dbReference>
<proteinExistence type="predicted"/>
<dbReference type="InterPro" id="IPR000182">
    <property type="entry name" value="GNAT_dom"/>
</dbReference>
<reference evidence="2 3" key="1">
    <citation type="submission" date="2020-04" db="EMBL/GenBank/DDBJ databases">
        <title>Flammeovirgaceae bacterium KN852 isolated from deep sea.</title>
        <authorList>
            <person name="Zhang D.-C."/>
        </authorList>
    </citation>
    <scope>NUCLEOTIDE SEQUENCE [LARGE SCALE GENOMIC DNA]</scope>
    <source>
        <strain evidence="2 3">KN852</strain>
    </source>
</reference>
<dbReference type="InterPro" id="IPR050276">
    <property type="entry name" value="MshD_Acetyltransferase"/>
</dbReference>
<comment type="caution">
    <text evidence="2">The sequence shown here is derived from an EMBL/GenBank/DDBJ whole genome shotgun (WGS) entry which is preliminary data.</text>
</comment>
<dbReference type="EMBL" id="JABBNU010000002">
    <property type="protein sequence ID" value="NMM47544.1"/>
    <property type="molecule type" value="Genomic_DNA"/>
</dbReference>
<gene>
    <name evidence="2" type="ORF">HH304_03970</name>
</gene>
<dbReference type="Pfam" id="PF13508">
    <property type="entry name" value="Acetyltransf_7"/>
    <property type="match status" value="1"/>
</dbReference>
<evidence type="ECO:0000313" key="2">
    <source>
        <dbReference type="EMBL" id="NMM47544.1"/>
    </source>
</evidence>
<organism evidence="2 3">
    <name type="scientific">Marinigracilibium pacificum</name>
    <dbReference type="NCBI Taxonomy" id="2729599"/>
    <lineage>
        <taxon>Bacteria</taxon>
        <taxon>Pseudomonadati</taxon>
        <taxon>Bacteroidota</taxon>
        <taxon>Cytophagia</taxon>
        <taxon>Cytophagales</taxon>
        <taxon>Flammeovirgaceae</taxon>
        <taxon>Marinigracilibium</taxon>
    </lineage>
</organism>
<sequence length="176" mass="20033">MKVTIRPESQSDYECVTQVISKAFKNVPESDHNEEYLVERLRMTSNYIPDLALVAEYKNQVIGFILLIKISIITDNEIFEALAMAPVCVLPKYQNKGIGGQLIKEAHIRALKKGFNSIVLIGHEDYYPRFGYKQMSEFNLKTTFNIPPQYCMAIELIPNSLSNISGTVAYPKAFFE</sequence>
<dbReference type="GO" id="GO:0016747">
    <property type="term" value="F:acyltransferase activity, transferring groups other than amino-acyl groups"/>
    <property type="evidence" value="ECO:0007669"/>
    <property type="project" value="InterPro"/>
</dbReference>
<dbReference type="CDD" id="cd04301">
    <property type="entry name" value="NAT_SF"/>
    <property type="match status" value="1"/>
</dbReference>
<dbReference type="PANTHER" id="PTHR43617">
    <property type="entry name" value="L-AMINO ACID N-ACETYLTRANSFERASE"/>
    <property type="match status" value="1"/>
</dbReference>
<feature type="domain" description="N-acetyltransferase" evidence="1">
    <location>
        <begin position="3"/>
        <end position="157"/>
    </location>
</feature>
<dbReference type="AlphaFoldDB" id="A0A848IZA0"/>
<dbReference type="InterPro" id="IPR016181">
    <property type="entry name" value="Acyl_CoA_acyltransferase"/>
</dbReference>
<protein>
    <submittedName>
        <fullName evidence="2">N-acetyltransferase</fullName>
    </submittedName>
</protein>
<dbReference type="RefSeq" id="WP_169678166.1">
    <property type="nucleotide sequence ID" value="NZ_JABBNU010000002.1"/>
</dbReference>